<dbReference type="PANTHER" id="PTHR43156">
    <property type="entry name" value="STAGE II SPORULATION PROTEIN E-RELATED"/>
    <property type="match status" value="1"/>
</dbReference>
<dbReference type="PANTHER" id="PTHR43156:SF2">
    <property type="entry name" value="STAGE II SPORULATION PROTEIN E"/>
    <property type="match status" value="1"/>
</dbReference>
<dbReference type="InterPro" id="IPR011006">
    <property type="entry name" value="CheY-like_superfamily"/>
</dbReference>
<protein>
    <submittedName>
        <fullName evidence="5">Response regulator receiver protein</fullName>
    </submittedName>
</protein>
<feature type="modified residue" description="4-aspartylphosphate" evidence="2">
    <location>
        <position position="56"/>
    </location>
</feature>
<dbReference type="InterPro" id="IPR001932">
    <property type="entry name" value="PPM-type_phosphatase-like_dom"/>
</dbReference>
<dbReference type="Gene3D" id="3.40.50.2300">
    <property type="match status" value="1"/>
</dbReference>
<organism evidence="5 6">
    <name type="scientific">Solidesulfovibrio magneticus (strain ATCC 700980 / DSM 13731 / RS-1)</name>
    <name type="common">Desulfovibrio magneticus</name>
    <dbReference type="NCBI Taxonomy" id="573370"/>
    <lineage>
        <taxon>Bacteria</taxon>
        <taxon>Pseudomonadati</taxon>
        <taxon>Thermodesulfobacteriota</taxon>
        <taxon>Desulfovibrionia</taxon>
        <taxon>Desulfovibrionales</taxon>
        <taxon>Desulfovibrionaceae</taxon>
        <taxon>Solidesulfovibrio</taxon>
    </lineage>
</organism>
<proteinExistence type="predicted"/>
<dbReference type="PROSITE" id="PS50110">
    <property type="entry name" value="RESPONSE_REGULATORY"/>
    <property type="match status" value="1"/>
</dbReference>
<dbReference type="CDD" id="cd00130">
    <property type="entry name" value="PAS"/>
    <property type="match status" value="1"/>
</dbReference>
<dbReference type="InterPro" id="IPR000014">
    <property type="entry name" value="PAS"/>
</dbReference>
<dbReference type="SMART" id="SM00091">
    <property type="entry name" value="PAS"/>
    <property type="match status" value="1"/>
</dbReference>
<keyword evidence="1" id="KW-0378">Hydrolase</keyword>
<dbReference type="GO" id="GO:0016791">
    <property type="term" value="F:phosphatase activity"/>
    <property type="evidence" value="ECO:0007669"/>
    <property type="project" value="TreeGrafter"/>
</dbReference>
<dbReference type="InterPro" id="IPR035965">
    <property type="entry name" value="PAS-like_dom_sf"/>
</dbReference>
<keyword evidence="2" id="KW-0597">Phosphoprotein</keyword>
<dbReference type="Pfam" id="PF00072">
    <property type="entry name" value="Response_reg"/>
    <property type="match status" value="1"/>
</dbReference>
<accession>C4XLA9</accession>
<feature type="domain" description="Response regulatory" evidence="3">
    <location>
        <begin position="5"/>
        <end position="123"/>
    </location>
</feature>
<dbReference type="GO" id="GO:0000160">
    <property type="term" value="P:phosphorelay signal transduction system"/>
    <property type="evidence" value="ECO:0007669"/>
    <property type="project" value="InterPro"/>
</dbReference>
<dbReference type="HOGENOM" id="CLU_000445_43_7_7"/>
<dbReference type="SMART" id="SM00448">
    <property type="entry name" value="REC"/>
    <property type="match status" value="1"/>
</dbReference>
<dbReference type="eggNOG" id="COG3706">
    <property type="taxonomic scope" value="Bacteria"/>
</dbReference>
<evidence type="ECO:0000259" key="4">
    <source>
        <dbReference type="PROSITE" id="PS50112"/>
    </source>
</evidence>
<dbReference type="SUPFAM" id="SSF55785">
    <property type="entry name" value="PYP-like sensor domain (PAS domain)"/>
    <property type="match status" value="1"/>
</dbReference>
<dbReference type="InterPro" id="IPR052016">
    <property type="entry name" value="Bact_Sigma-Reg"/>
</dbReference>
<dbReference type="SUPFAM" id="SSF52172">
    <property type="entry name" value="CheY-like"/>
    <property type="match status" value="1"/>
</dbReference>
<evidence type="ECO:0000313" key="5">
    <source>
        <dbReference type="EMBL" id="BAH77048.1"/>
    </source>
</evidence>
<evidence type="ECO:0000256" key="1">
    <source>
        <dbReference type="ARBA" id="ARBA00022801"/>
    </source>
</evidence>
<name>C4XLA9_SOLM1</name>
<dbReference type="KEGG" id="dma:DMR_35570"/>
<dbReference type="eggNOG" id="COG2208">
    <property type="taxonomic scope" value="Bacteria"/>
</dbReference>
<evidence type="ECO:0000259" key="3">
    <source>
        <dbReference type="PROSITE" id="PS50110"/>
    </source>
</evidence>
<dbReference type="SMART" id="SM00331">
    <property type="entry name" value="PP2C_SIG"/>
    <property type="match status" value="1"/>
</dbReference>
<evidence type="ECO:0000313" key="6">
    <source>
        <dbReference type="Proteomes" id="UP000009071"/>
    </source>
</evidence>
<dbReference type="InterPro" id="IPR001789">
    <property type="entry name" value="Sig_transdc_resp-reg_receiver"/>
</dbReference>
<dbReference type="Pfam" id="PF07228">
    <property type="entry name" value="SpoIIE"/>
    <property type="match status" value="1"/>
</dbReference>
<dbReference type="PROSITE" id="PS50112">
    <property type="entry name" value="PAS"/>
    <property type="match status" value="1"/>
</dbReference>
<dbReference type="STRING" id="573370.DMR_35570"/>
<evidence type="ECO:0000256" key="2">
    <source>
        <dbReference type="PROSITE-ProRule" id="PRU00169"/>
    </source>
</evidence>
<gene>
    <name evidence="5" type="ordered locus">DMR_35570</name>
</gene>
<dbReference type="Proteomes" id="UP000009071">
    <property type="component" value="Chromosome"/>
</dbReference>
<keyword evidence="6" id="KW-1185">Reference proteome</keyword>
<reference evidence="5 6" key="1">
    <citation type="journal article" date="2009" name="Genome Res.">
        <title>Whole genome sequence of Desulfovibrio magneticus strain RS-1 revealed common gene clusters in magnetotactic bacteria.</title>
        <authorList>
            <person name="Nakazawa H."/>
            <person name="Arakaki A."/>
            <person name="Narita-Yamada S."/>
            <person name="Yashiro I."/>
            <person name="Jinno K."/>
            <person name="Aoki N."/>
            <person name="Tsuruyama A."/>
            <person name="Okamura Y."/>
            <person name="Tanikawa S."/>
            <person name="Fujita N."/>
            <person name="Takeyama H."/>
            <person name="Matsunaga T."/>
        </authorList>
    </citation>
    <scope>NUCLEOTIDE SEQUENCE [LARGE SCALE GENOMIC DNA]</scope>
    <source>
        <strain evidence="6">ATCC 700980 / DSM 13731 / RS-1</strain>
    </source>
</reference>
<dbReference type="NCBIfam" id="TIGR00229">
    <property type="entry name" value="sensory_box"/>
    <property type="match status" value="1"/>
</dbReference>
<feature type="domain" description="PAS" evidence="4">
    <location>
        <begin position="142"/>
        <end position="197"/>
    </location>
</feature>
<dbReference type="EMBL" id="AP010904">
    <property type="protein sequence ID" value="BAH77048.1"/>
    <property type="molecule type" value="Genomic_DNA"/>
</dbReference>
<dbReference type="InterPro" id="IPR036457">
    <property type="entry name" value="PPM-type-like_dom_sf"/>
</dbReference>
<dbReference type="AlphaFoldDB" id="C4XLA9"/>
<dbReference type="Gene3D" id="3.60.40.10">
    <property type="entry name" value="PPM-type phosphatase domain"/>
    <property type="match status" value="1"/>
</dbReference>
<dbReference type="Pfam" id="PF13188">
    <property type="entry name" value="PAS_8"/>
    <property type="match status" value="1"/>
</dbReference>
<dbReference type="Gene3D" id="3.30.450.20">
    <property type="entry name" value="PAS domain"/>
    <property type="match status" value="1"/>
</dbReference>
<sequence length="522" mass="57293">MSAMRIAVVDDSETFRAYLQGLLAGRGELSAFDTAGDCLVALADPAQPPVDLVLMDLIMPVMDGLEATRRIKADPATADVPVIMVTVSDDDASLSEAFAAGAMDYIQKPPRKPELLARVDSALRLKAAIDARKAREREIKAEKEYIAAILEYSHDGIAVAGPDGRFTFVSPGMERIFGLPADTYTTADRWLDIVFPDLAARDDLADIFHQRPAPGHVWRRLYPFADKNGQRRACQIHFSTMPSGDLILNIQDMTLFEKQKEDLVKKHNRHQKDLDAAAEIQQSLLPRRFTMSDALRFAWEFVPCHNIGGDIFNVFPLGPHHVGLYMLDVSGHGVASSLVAHSVYNFMHYQRSTLVDRSGGAIDVVPPETVLSRLNDEFPFTKFQKFFTIFYMTIDLRTGRAIYGNAGHPAPWHIPADGPMAELPERGPIIGLAGLPPIPPGELLLAPGDKLLAISDGLADSRDAKGESFGEERIAAIAAAQAQEPVDVLVTALRRAADDFRQAAPPRDDLSLLGVEFIRPKA</sequence>